<dbReference type="EMBL" id="QFQP01000005">
    <property type="protein sequence ID" value="PZR15421.1"/>
    <property type="molecule type" value="Genomic_DNA"/>
</dbReference>
<evidence type="ECO:0000313" key="1">
    <source>
        <dbReference type="EMBL" id="PZR15421.1"/>
    </source>
</evidence>
<dbReference type="AlphaFoldDB" id="A0A2W5VXL4"/>
<sequence length="221" mass="23448">MRIDDAELIAYRDGKLPPEKVEAVELLLAKSADARLLLQALREPVMADDVESVVSKVTLPANVVPLRRRWVPAAVAALAAGVLAVVVVGNARQAPLGAYAFELEGGEAATRGATPGARTIVGPASRLVLRLRAEEASDAPRALGVFVEDEHQRLLPVDGADIASSRGSFEVTFSGGAWLGAPGAHVVWLHVAGDEAAVKQWVGKTARGGEGWWRVDVERRE</sequence>
<reference evidence="1 2" key="1">
    <citation type="submission" date="2017-08" db="EMBL/GenBank/DDBJ databases">
        <title>Infants hospitalized years apart are colonized by the same room-sourced microbial strains.</title>
        <authorList>
            <person name="Brooks B."/>
            <person name="Olm M.R."/>
            <person name="Firek B.A."/>
            <person name="Baker R."/>
            <person name="Thomas B.C."/>
            <person name="Morowitz M.J."/>
            <person name="Banfield J.F."/>
        </authorList>
    </citation>
    <scope>NUCLEOTIDE SEQUENCE [LARGE SCALE GENOMIC DNA]</scope>
    <source>
        <strain evidence="1">S2_003_000_R2_14</strain>
    </source>
</reference>
<evidence type="ECO:0000313" key="2">
    <source>
        <dbReference type="Proteomes" id="UP000249061"/>
    </source>
</evidence>
<dbReference type="Proteomes" id="UP000249061">
    <property type="component" value="Unassembled WGS sequence"/>
</dbReference>
<protein>
    <submittedName>
        <fullName evidence="1">Uncharacterized protein</fullName>
    </submittedName>
</protein>
<gene>
    <name evidence="1" type="ORF">DI536_08190</name>
</gene>
<organism evidence="1 2">
    <name type="scientific">Archangium gephyra</name>
    <dbReference type="NCBI Taxonomy" id="48"/>
    <lineage>
        <taxon>Bacteria</taxon>
        <taxon>Pseudomonadati</taxon>
        <taxon>Myxococcota</taxon>
        <taxon>Myxococcia</taxon>
        <taxon>Myxococcales</taxon>
        <taxon>Cystobacterineae</taxon>
        <taxon>Archangiaceae</taxon>
        <taxon>Archangium</taxon>
    </lineage>
</organism>
<proteinExistence type="predicted"/>
<name>A0A2W5VXL4_9BACT</name>
<accession>A0A2W5VXL4</accession>
<comment type="caution">
    <text evidence="1">The sequence shown here is derived from an EMBL/GenBank/DDBJ whole genome shotgun (WGS) entry which is preliminary data.</text>
</comment>